<feature type="compositionally biased region" description="Low complexity" evidence="1">
    <location>
        <begin position="257"/>
        <end position="266"/>
    </location>
</feature>
<dbReference type="HOGENOM" id="CLU_008842_0_0_5"/>
<comment type="caution">
    <text evidence="2">The sequence shown here is derived from an EMBL/GenBank/DDBJ whole genome shotgun (WGS) entry which is preliminary data.</text>
</comment>
<name>Q0FJ58_SALBH</name>
<evidence type="ECO:0000313" key="2">
    <source>
        <dbReference type="EMBL" id="EAU44200.1"/>
    </source>
</evidence>
<evidence type="ECO:0008006" key="4">
    <source>
        <dbReference type="Google" id="ProtNLM"/>
    </source>
</evidence>
<sequence>MVPNFALSLSFDGIALLRRAVTGWMQIDRVAFDDAELDQSLAALRDRATALSADGAQVLLVLPSEQVRFLDIADPGPDDAAREAAVRAALDGATPYAVDELRHDWTLKGDRLCAAAVALETLDEAESFVQAHGFTAMAFTTVPPDGAFEGTVWFGTAPGWSGATPERLRTPIEIVDATPDAPWAAAAKRASETVPEAPETMPETAATEASAAEQDTPDATDGPDLSAPDRAIAPETPVADLPDAGPVAPERAPEPAAPETQPSFGSGTFGPGGEARSDADVPPLPASRTVLPTPSATTEQPAAPSFSSIRASRVPPKPATALALSAAPEAPAPGSAPALRAEAPAGATTPRSTAAKPETARKTPDKGSKQKLKAEAPAATGEPSKPAKPARDPLQVAAMRRNRGEDPGPATAQVSAAAAVDPEEERRRMTVFGARGQEVGGKPRFLGLMLTAALLLFLAGVAAWASVFLEDGISGLFQSTDDNTAIAESAPAEAVPDTAPPAEAEGLAEAEPEAPVAPETQLETAALSADPAPEPQAEVEAGPELEAAAPPAQSAPVPEAVSPEEAAASYAATGIWQRAPTAPRQPGGDDVDAVYISSVDPTVGQFDAIALPAAPGLNDDIALEPVRLPPGPDTRFDLDPSGLVRATPEGAISPDGHRVFTGPPPQRPPRRAPAEAAPETGETEARDGATEDALRAVRPLDRPEDLIEQAERATLGGISRSELADKRPVLRPASVTAQAEAVVPVAPVSEEVSEDIATAVEEALEEPEVPTGTAQAVASSLEPQIRPGNMSSLVQQAARRAPQPSQTASAAPVRVQPGPRVPQNANVAREATTANQINLRDMNLIGVFGSASNRRALVRLSNGRLQNVKVGDRLDGGRVAAIGEDELRLTKSGRNIVLRMPRG</sequence>
<dbReference type="OrthoDB" id="7870459at2"/>
<feature type="region of interest" description="Disordered" evidence="1">
    <location>
        <begin position="186"/>
        <end position="422"/>
    </location>
</feature>
<gene>
    <name evidence="2" type="ORF">R2601_27193</name>
</gene>
<evidence type="ECO:0000313" key="3">
    <source>
        <dbReference type="Proteomes" id="UP000006230"/>
    </source>
</evidence>
<feature type="compositionally biased region" description="Low complexity" evidence="1">
    <location>
        <begin position="410"/>
        <end position="419"/>
    </location>
</feature>
<feature type="compositionally biased region" description="Low complexity" evidence="1">
    <location>
        <begin position="186"/>
        <end position="213"/>
    </location>
</feature>
<accession>Q0FJ58</accession>
<feature type="compositionally biased region" description="Basic and acidic residues" evidence="1">
    <location>
        <begin position="358"/>
        <end position="374"/>
    </location>
</feature>
<keyword evidence="3" id="KW-1185">Reference proteome</keyword>
<feature type="compositionally biased region" description="Low complexity" evidence="1">
    <location>
        <begin position="319"/>
        <end position="347"/>
    </location>
</feature>
<protein>
    <recommendedName>
        <fullName evidence="4">Translation initiation factor 2</fullName>
    </recommendedName>
</protein>
<dbReference type="Proteomes" id="UP000006230">
    <property type="component" value="Unassembled WGS sequence"/>
</dbReference>
<evidence type="ECO:0000256" key="1">
    <source>
        <dbReference type="SAM" id="MobiDB-lite"/>
    </source>
</evidence>
<dbReference type="RefSeq" id="WP_007801305.1">
    <property type="nucleotide sequence ID" value="NZ_DS022276.1"/>
</dbReference>
<dbReference type="Gene3D" id="2.30.30.830">
    <property type="match status" value="1"/>
</dbReference>
<proteinExistence type="predicted"/>
<feature type="region of interest" description="Disordered" evidence="1">
    <location>
        <begin position="648"/>
        <end position="692"/>
    </location>
</feature>
<reference evidence="2 3" key="1">
    <citation type="journal article" date="2010" name="J. Bacteriol.">
        <title>Genome sequences of Pelagibaca bermudensis HTCC2601T and Maritimibacter alkaliphilus HTCC2654T, the type strains of two marine Roseobacter genera.</title>
        <authorList>
            <person name="Thrash J.C."/>
            <person name="Cho J.C."/>
            <person name="Ferriera S."/>
            <person name="Johnson J."/>
            <person name="Vergin K.L."/>
            <person name="Giovannoni S.J."/>
        </authorList>
    </citation>
    <scope>NUCLEOTIDE SEQUENCE [LARGE SCALE GENOMIC DNA]</scope>
    <source>
        <strain evidence="3">DSM 26914 / JCM 13377 / KCTC 12554 / HTCC2601</strain>
    </source>
</reference>
<feature type="region of interest" description="Disordered" evidence="1">
    <location>
        <begin position="490"/>
        <end position="565"/>
    </location>
</feature>
<dbReference type="eggNOG" id="ENOG502Z7MY">
    <property type="taxonomic scope" value="Bacteria"/>
</dbReference>
<dbReference type="STRING" id="314265.R2601_27193"/>
<feature type="compositionally biased region" description="Polar residues" evidence="1">
    <location>
        <begin position="290"/>
        <end position="310"/>
    </location>
</feature>
<dbReference type="SUPFAM" id="SSF53067">
    <property type="entry name" value="Actin-like ATPase domain"/>
    <property type="match status" value="1"/>
</dbReference>
<dbReference type="EMBL" id="AATQ01000052">
    <property type="protein sequence ID" value="EAU44200.1"/>
    <property type="molecule type" value="Genomic_DNA"/>
</dbReference>
<organism evidence="2 3">
    <name type="scientific">Salipiger bermudensis (strain DSM 26914 / JCM 13377 / KCTC 12554 / HTCC2601)</name>
    <name type="common">Pelagibaca bermudensis</name>
    <dbReference type="NCBI Taxonomy" id="314265"/>
    <lineage>
        <taxon>Bacteria</taxon>
        <taxon>Pseudomonadati</taxon>
        <taxon>Pseudomonadota</taxon>
        <taxon>Alphaproteobacteria</taxon>
        <taxon>Rhodobacterales</taxon>
        <taxon>Roseobacteraceae</taxon>
        <taxon>Salipiger</taxon>
    </lineage>
</organism>
<dbReference type="AlphaFoldDB" id="Q0FJ58"/>
<feature type="compositionally biased region" description="Low complexity" evidence="1">
    <location>
        <begin position="538"/>
        <end position="565"/>
    </location>
</feature>
<feature type="region of interest" description="Disordered" evidence="1">
    <location>
        <begin position="801"/>
        <end position="822"/>
    </location>
</feature>
<dbReference type="InterPro" id="IPR043129">
    <property type="entry name" value="ATPase_NBD"/>
</dbReference>
<feature type="compositionally biased region" description="Basic and acidic residues" evidence="1">
    <location>
        <begin position="683"/>
        <end position="692"/>
    </location>
</feature>